<protein>
    <recommendedName>
        <fullName evidence="2">UspA domain-containing protein</fullName>
    </recommendedName>
</protein>
<dbReference type="PRINTS" id="PR01438">
    <property type="entry name" value="UNVRSLSTRESS"/>
</dbReference>
<dbReference type="AlphaFoldDB" id="A0A3M6TF87"/>
<dbReference type="Gene3D" id="3.40.50.12370">
    <property type="match status" value="1"/>
</dbReference>
<feature type="coiled-coil region" evidence="1">
    <location>
        <begin position="62"/>
        <end position="93"/>
    </location>
</feature>
<proteinExistence type="predicted"/>
<sequence>MPSTSPRNILVAVDGSVYSERAFAWYADKFRQERDQVVFVHVYESPITPAPTFANCMSIPPREEWERMLEKAERQAEEMLSGYEKKCKEMKASISWPYYIPQHNSAKNEKGTPFFFSIFQLPFKTLFAHGAIGHVICSVGKEEKAECIILGSRGLGTIRRTILGSVSDYVTQHMTIPVLLVPAEERR</sequence>
<keyword evidence="4" id="KW-1185">Reference proteome</keyword>
<comment type="caution">
    <text evidence="3">The sequence shown here is derived from an EMBL/GenBank/DDBJ whole genome shotgun (WGS) entry which is preliminary data.</text>
</comment>
<evidence type="ECO:0000313" key="4">
    <source>
        <dbReference type="Proteomes" id="UP000275408"/>
    </source>
</evidence>
<dbReference type="CDD" id="cd23659">
    <property type="entry name" value="USP_At3g01520-like"/>
    <property type="match status" value="1"/>
</dbReference>
<dbReference type="SUPFAM" id="SSF52402">
    <property type="entry name" value="Adenine nucleotide alpha hydrolases-like"/>
    <property type="match status" value="1"/>
</dbReference>
<name>A0A3M6TF87_POCDA</name>
<dbReference type="Proteomes" id="UP000275408">
    <property type="component" value="Unassembled WGS sequence"/>
</dbReference>
<dbReference type="InterPro" id="IPR006016">
    <property type="entry name" value="UspA"/>
</dbReference>
<keyword evidence="1" id="KW-0175">Coiled coil</keyword>
<gene>
    <name evidence="3" type="ORF">pdam_00002249</name>
</gene>
<evidence type="ECO:0000313" key="3">
    <source>
        <dbReference type="EMBL" id="RMX40053.1"/>
    </source>
</evidence>
<dbReference type="OrthoDB" id="843225at2759"/>
<dbReference type="InterPro" id="IPR006015">
    <property type="entry name" value="Universal_stress_UspA"/>
</dbReference>
<dbReference type="InterPro" id="IPR014729">
    <property type="entry name" value="Rossmann-like_a/b/a_fold"/>
</dbReference>
<dbReference type="EMBL" id="RCHS01003687">
    <property type="protein sequence ID" value="RMX40053.1"/>
    <property type="molecule type" value="Genomic_DNA"/>
</dbReference>
<evidence type="ECO:0000259" key="2">
    <source>
        <dbReference type="Pfam" id="PF00582"/>
    </source>
</evidence>
<evidence type="ECO:0000256" key="1">
    <source>
        <dbReference type="SAM" id="Coils"/>
    </source>
</evidence>
<dbReference type="PANTHER" id="PTHR46989:SF3">
    <property type="entry name" value="USPA DOMAIN-CONTAINING PROTEIN"/>
    <property type="match status" value="1"/>
</dbReference>
<dbReference type="PANTHER" id="PTHR46989">
    <property type="entry name" value="USP DOMAIN-CONTAINING PROTEIN"/>
    <property type="match status" value="1"/>
</dbReference>
<feature type="domain" description="UspA" evidence="2">
    <location>
        <begin position="128"/>
        <end position="182"/>
    </location>
</feature>
<accession>A0A3M6TF87</accession>
<organism evidence="3 4">
    <name type="scientific">Pocillopora damicornis</name>
    <name type="common">Cauliflower coral</name>
    <name type="synonym">Millepora damicornis</name>
    <dbReference type="NCBI Taxonomy" id="46731"/>
    <lineage>
        <taxon>Eukaryota</taxon>
        <taxon>Metazoa</taxon>
        <taxon>Cnidaria</taxon>
        <taxon>Anthozoa</taxon>
        <taxon>Hexacorallia</taxon>
        <taxon>Scleractinia</taxon>
        <taxon>Astrocoeniina</taxon>
        <taxon>Pocilloporidae</taxon>
        <taxon>Pocillopora</taxon>
    </lineage>
</organism>
<dbReference type="Pfam" id="PF00582">
    <property type="entry name" value="Usp"/>
    <property type="match status" value="2"/>
</dbReference>
<reference evidence="3 4" key="1">
    <citation type="journal article" date="2018" name="Sci. Rep.">
        <title>Comparative analysis of the Pocillopora damicornis genome highlights role of immune system in coral evolution.</title>
        <authorList>
            <person name="Cunning R."/>
            <person name="Bay R.A."/>
            <person name="Gillette P."/>
            <person name="Baker A.C."/>
            <person name="Traylor-Knowles N."/>
        </authorList>
    </citation>
    <scope>NUCLEOTIDE SEQUENCE [LARGE SCALE GENOMIC DNA]</scope>
    <source>
        <strain evidence="3">RSMAS</strain>
        <tissue evidence="3">Whole animal</tissue>
    </source>
</reference>
<feature type="domain" description="UspA" evidence="2">
    <location>
        <begin position="7"/>
        <end position="74"/>
    </location>
</feature>
<dbReference type="STRING" id="46731.A0A3M6TF87"/>
<dbReference type="Gene3D" id="3.40.50.620">
    <property type="entry name" value="HUPs"/>
    <property type="match status" value="1"/>
</dbReference>